<evidence type="ECO:0000256" key="1">
    <source>
        <dbReference type="SAM" id="MobiDB-lite"/>
    </source>
</evidence>
<feature type="region of interest" description="Disordered" evidence="1">
    <location>
        <begin position="38"/>
        <end position="88"/>
    </location>
</feature>
<name>A0A9X9M452_GULGU</name>
<evidence type="ECO:0000313" key="2">
    <source>
        <dbReference type="EMBL" id="VCX33171.1"/>
    </source>
</evidence>
<dbReference type="AlphaFoldDB" id="A0A9X9M452"/>
<gene>
    <name evidence="2" type="ORF">BN2614_LOCUS1</name>
</gene>
<accession>A0A9X9M452</accession>
<keyword evidence="3" id="KW-1185">Reference proteome</keyword>
<reference evidence="2 3" key="1">
    <citation type="submission" date="2018-10" db="EMBL/GenBank/DDBJ databases">
        <authorList>
            <person name="Ekblom R."/>
            <person name="Jareborg N."/>
        </authorList>
    </citation>
    <scope>NUCLEOTIDE SEQUENCE [LARGE SCALE GENOMIC DNA]</scope>
    <source>
        <tissue evidence="2">Muscle</tissue>
    </source>
</reference>
<comment type="caution">
    <text evidence="2">The sequence shown here is derived from an EMBL/GenBank/DDBJ whole genome shotgun (WGS) entry which is preliminary data.</text>
</comment>
<protein>
    <submittedName>
        <fullName evidence="2">Uncharacterized protein</fullName>
    </submittedName>
</protein>
<evidence type="ECO:0000313" key="3">
    <source>
        <dbReference type="Proteomes" id="UP000269945"/>
    </source>
</evidence>
<proteinExistence type="predicted"/>
<feature type="compositionally biased region" description="Polar residues" evidence="1">
    <location>
        <begin position="77"/>
        <end position="88"/>
    </location>
</feature>
<sequence>MRGIWALKQDRIRWELGPGSFSAAGPDQVPTYPQRFAEHLLSPGPGKGLSAGPVKPLPLPRSSQPVERDHQGPRSLRSGSYRSQQDTQ</sequence>
<organism evidence="2 3">
    <name type="scientific">Gulo gulo</name>
    <name type="common">Wolverine</name>
    <name type="synonym">Gluton</name>
    <dbReference type="NCBI Taxonomy" id="48420"/>
    <lineage>
        <taxon>Eukaryota</taxon>
        <taxon>Metazoa</taxon>
        <taxon>Chordata</taxon>
        <taxon>Craniata</taxon>
        <taxon>Vertebrata</taxon>
        <taxon>Euteleostomi</taxon>
        <taxon>Mammalia</taxon>
        <taxon>Eutheria</taxon>
        <taxon>Laurasiatheria</taxon>
        <taxon>Carnivora</taxon>
        <taxon>Caniformia</taxon>
        <taxon>Musteloidea</taxon>
        <taxon>Mustelidae</taxon>
        <taxon>Guloninae</taxon>
        <taxon>Gulo</taxon>
    </lineage>
</organism>
<dbReference type="EMBL" id="CYRY02042322">
    <property type="protein sequence ID" value="VCX33171.1"/>
    <property type="molecule type" value="Genomic_DNA"/>
</dbReference>
<dbReference type="Proteomes" id="UP000269945">
    <property type="component" value="Unassembled WGS sequence"/>
</dbReference>